<dbReference type="PROSITE" id="PS50853">
    <property type="entry name" value="FN3"/>
    <property type="match status" value="1"/>
</dbReference>
<sequence length="446" mass="48323">MSKQAGRFSESANDFLSPMAPTNIIATDVGTNQPYNNAAASVAFSLPGNSPAADSYTVTSSGGQTATGASSPIVVTGLSSNTSYTFTVVATNTKGSSLASSASSSITVTSVPQAPNASLSSPNANEDQVAFSANATGGKPITSFQGTGSSEGSFSGATTSPAAVAVTANVNEYFTVYAVNANGPSLGTTTNAVTTTAPFFPPYFPYFPPFFPYFPPYFPYFPYFPPYFPYFPPYFPFFPYFPPYFPYFPPYFPYFPYFPSFGPSFPYFPSFGPHFCVFEDTLILTPEGEVLAKEIKIGDKVNSYSFNELPNSEVEYDPATWSSIELTGAENVIAEIDGIKIHEVETTLTFNNDPGKRFSLDHVMLIKKDGTYMFVQASVVEVGDILISSFNGQTEETPVESINFIDEKANVYEFRVTPYDLFIAGGLITHNRKFRFQGPTELDASN</sequence>
<dbReference type="InterPro" id="IPR036116">
    <property type="entry name" value="FN3_sf"/>
</dbReference>
<protein>
    <submittedName>
        <fullName evidence="2">Fibronectin type III</fullName>
    </submittedName>
</protein>
<dbReference type="InterPro" id="IPR003961">
    <property type="entry name" value="FN3_dom"/>
</dbReference>
<feature type="domain" description="Fibronectin type-III" evidence="1">
    <location>
        <begin position="20"/>
        <end position="114"/>
    </location>
</feature>
<dbReference type="InterPro" id="IPR013783">
    <property type="entry name" value="Ig-like_fold"/>
</dbReference>
<evidence type="ECO:0000313" key="2">
    <source>
        <dbReference type="EMBL" id="CAB5218120.1"/>
    </source>
</evidence>
<name>A0A6J7WJY2_9CAUD</name>
<dbReference type="SUPFAM" id="SSF49265">
    <property type="entry name" value="Fibronectin type III"/>
    <property type="match status" value="1"/>
</dbReference>
<dbReference type="SUPFAM" id="SSF51294">
    <property type="entry name" value="Hedgehog/intein (Hint) domain"/>
    <property type="match status" value="1"/>
</dbReference>
<reference evidence="2" key="1">
    <citation type="submission" date="2020-05" db="EMBL/GenBank/DDBJ databases">
        <authorList>
            <person name="Chiriac C."/>
            <person name="Salcher M."/>
            <person name="Ghai R."/>
            <person name="Kavagutti S V."/>
        </authorList>
    </citation>
    <scope>NUCLEOTIDE SEQUENCE</scope>
</reference>
<accession>A0A6J7WJY2</accession>
<gene>
    <name evidence="2" type="ORF">UFOVP204_2</name>
</gene>
<dbReference type="Gene3D" id="2.60.40.10">
    <property type="entry name" value="Immunoglobulins"/>
    <property type="match status" value="1"/>
</dbReference>
<dbReference type="CDD" id="cd00081">
    <property type="entry name" value="Hint"/>
    <property type="match status" value="1"/>
</dbReference>
<organism evidence="2">
    <name type="scientific">uncultured Caudovirales phage</name>
    <dbReference type="NCBI Taxonomy" id="2100421"/>
    <lineage>
        <taxon>Viruses</taxon>
        <taxon>Duplodnaviria</taxon>
        <taxon>Heunggongvirae</taxon>
        <taxon>Uroviricota</taxon>
        <taxon>Caudoviricetes</taxon>
        <taxon>Peduoviridae</taxon>
        <taxon>Maltschvirus</taxon>
        <taxon>Maltschvirus maltsch</taxon>
    </lineage>
</organism>
<proteinExistence type="predicted"/>
<dbReference type="EMBL" id="LR798257">
    <property type="protein sequence ID" value="CAB5218120.1"/>
    <property type="molecule type" value="Genomic_DNA"/>
</dbReference>
<dbReference type="SMART" id="SM00060">
    <property type="entry name" value="FN3"/>
    <property type="match status" value="1"/>
</dbReference>
<dbReference type="CDD" id="cd00063">
    <property type="entry name" value="FN3"/>
    <property type="match status" value="1"/>
</dbReference>
<dbReference type="Gene3D" id="2.170.16.10">
    <property type="entry name" value="Hedgehog/Intein (Hint) domain"/>
    <property type="match status" value="1"/>
</dbReference>
<evidence type="ECO:0000259" key="1">
    <source>
        <dbReference type="PROSITE" id="PS50853"/>
    </source>
</evidence>
<dbReference type="InterPro" id="IPR036844">
    <property type="entry name" value="Hint_dom_sf"/>
</dbReference>